<evidence type="ECO:0000313" key="2">
    <source>
        <dbReference type="Proteomes" id="UP000309997"/>
    </source>
</evidence>
<reference evidence="1 2" key="1">
    <citation type="journal article" date="2024" name="Plant Biotechnol. J.">
        <title>Genome and CRISPR/Cas9 system of a widespread forest tree (Populus alba) in the world.</title>
        <authorList>
            <person name="Liu Y.J."/>
            <person name="Jiang P.F."/>
            <person name="Han X.M."/>
            <person name="Li X.Y."/>
            <person name="Wang H.M."/>
            <person name="Wang Y.J."/>
            <person name="Wang X.X."/>
            <person name="Zeng Q.Y."/>
        </authorList>
    </citation>
    <scope>NUCLEOTIDE SEQUENCE [LARGE SCALE GENOMIC DNA]</scope>
    <source>
        <strain evidence="2">cv. PAL-ZL1</strain>
    </source>
</reference>
<accession>A0ACC4BQH5</accession>
<comment type="caution">
    <text evidence="1">The sequence shown here is derived from an EMBL/GenBank/DDBJ whole genome shotgun (WGS) entry which is preliminary data.</text>
</comment>
<dbReference type="EMBL" id="RCHU02000009">
    <property type="protein sequence ID" value="KAL3580661.1"/>
    <property type="molecule type" value="Genomic_DNA"/>
</dbReference>
<evidence type="ECO:0000313" key="1">
    <source>
        <dbReference type="EMBL" id="KAL3580661.1"/>
    </source>
</evidence>
<dbReference type="Proteomes" id="UP000309997">
    <property type="component" value="Unassembled WGS sequence"/>
</dbReference>
<name>A0ACC4BQH5_POPAL</name>
<keyword evidence="2" id="KW-1185">Reference proteome</keyword>
<organism evidence="1 2">
    <name type="scientific">Populus alba</name>
    <name type="common">White poplar</name>
    <dbReference type="NCBI Taxonomy" id="43335"/>
    <lineage>
        <taxon>Eukaryota</taxon>
        <taxon>Viridiplantae</taxon>
        <taxon>Streptophyta</taxon>
        <taxon>Embryophyta</taxon>
        <taxon>Tracheophyta</taxon>
        <taxon>Spermatophyta</taxon>
        <taxon>Magnoliopsida</taxon>
        <taxon>eudicotyledons</taxon>
        <taxon>Gunneridae</taxon>
        <taxon>Pentapetalae</taxon>
        <taxon>rosids</taxon>
        <taxon>fabids</taxon>
        <taxon>Malpighiales</taxon>
        <taxon>Salicaceae</taxon>
        <taxon>Saliceae</taxon>
        <taxon>Populus</taxon>
    </lineage>
</organism>
<sequence length="483" mass="53764">MQESKMMDFKKLEDVMKEPEGFSLVDKKENLVSNFMADQKHHQIDSGSALQMFLDHIPISSIPGIKSSPVVELKIEDRVKDAIHSLYEKNVSGAPIADVVDPDTIIGRFSDRYVGYINLAGMILWALEECEKALMQTRGTDGEENGKSSMFTMLEDNPQIGQTKVGELAKSYLWDPFFPVHLDDTLFHVLLLLSNHHRLQVVPVIERSNFQGIGFVTQNAVIQLLLQSSGLEWFDSIADKALSEFRFGNEERVDLVYGDRSLAEALHILRESRIGVVAVVNRENKKVIGCIRNSDVYLLLENNEILGDRKRLTAEEFIHTETAKENSDGTCERDLGALFAAGALQLRNNFLPKMDSPVTTKKSNTLKQAMKDLAETKGCFCFLVNEAQQPAGLLTLRDVIIQFAPPCIDSNIHGGGFFESALEQTGCQVKNGTVICITALLQFACSAYGGSIGDMLEWGQVLKDLQWEAAEAGLPLSQPKWLH</sequence>
<proteinExistence type="predicted"/>
<protein>
    <submittedName>
        <fullName evidence="1">Uncharacterized protein</fullName>
    </submittedName>
</protein>
<gene>
    <name evidence="1" type="ORF">D5086_018496</name>
</gene>